<feature type="transmembrane region" description="Helical" evidence="1">
    <location>
        <begin position="346"/>
        <end position="365"/>
    </location>
</feature>
<dbReference type="RefSeq" id="WP_092268051.1">
    <property type="nucleotide sequence ID" value="NZ_BJOE01000003.1"/>
</dbReference>
<evidence type="ECO:0000313" key="2">
    <source>
        <dbReference type="EMBL" id="SFJ75718.1"/>
    </source>
</evidence>
<dbReference type="EMBL" id="FORT01000005">
    <property type="protein sequence ID" value="SFJ75718.1"/>
    <property type="molecule type" value="Genomic_DNA"/>
</dbReference>
<dbReference type="STRING" id="1884381.SAMN05518846_105153"/>
<feature type="transmembrane region" description="Helical" evidence="1">
    <location>
        <begin position="217"/>
        <end position="235"/>
    </location>
</feature>
<name>A0A1I3TWP1_9BACL</name>
<feature type="transmembrane region" description="Helical" evidence="1">
    <location>
        <begin position="167"/>
        <end position="187"/>
    </location>
</feature>
<feature type="transmembrane region" description="Helical" evidence="1">
    <location>
        <begin position="127"/>
        <end position="160"/>
    </location>
</feature>
<dbReference type="InterPro" id="IPR004697">
    <property type="entry name" value="AbgT"/>
</dbReference>
<feature type="transmembrane region" description="Helical" evidence="1">
    <location>
        <begin position="412"/>
        <end position="437"/>
    </location>
</feature>
<dbReference type="GO" id="GO:1902604">
    <property type="term" value="P:p-aminobenzoyl-glutamate transmembrane transport"/>
    <property type="evidence" value="ECO:0007669"/>
    <property type="project" value="InterPro"/>
</dbReference>
<feature type="transmembrane region" description="Helical" evidence="1">
    <location>
        <begin position="264"/>
        <end position="283"/>
    </location>
</feature>
<feature type="transmembrane region" description="Helical" evidence="1">
    <location>
        <begin position="473"/>
        <end position="498"/>
    </location>
</feature>
<feature type="transmembrane region" description="Helical" evidence="1">
    <location>
        <begin position="88"/>
        <end position="107"/>
    </location>
</feature>
<protein>
    <submittedName>
        <fullName evidence="2">Aminobenzoyl-glutamate transport protein</fullName>
    </submittedName>
</protein>
<feature type="transmembrane region" description="Helical" evidence="1">
    <location>
        <begin position="303"/>
        <end position="325"/>
    </location>
</feature>
<evidence type="ECO:0000313" key="3">
    <source>
        <dbReference type="Proteomes" id="UP000198915"/>
    </source>
</evidence>
<accession>A0A1I3TWP1</accession>
<keyword evidence="1" id="KW-1133">Transmembrane helix</keyword>
<organism evidence="2 3">
    <name type="scientific">Brevibacillus centrosporus</name>
    <dbReference type="NCBI Taxonomy" id="54910"/>
    <lineage>
        <taxon>Bacteria</taxon>
        <taxon>Bacillati</taxon>
        <taxon>Bacillota</taxon>
        <taxon>Bacilli</taxon>
        <taxon>Bacillales</taxon>
        <taxon>Paenibacillaceae</taxon>
        <taxon>Brevibacillus</taxon>
    </lineage>
</organism>
<dbReference type="GeneID" id="301130469"/>
<dbReference type="PANTHER" id="PTHR30282:SF0">
    <property type="entry name" value="P-AMINOBENZOYL-GLUTAMATE TRANSPORT PROTEIN"/>
    <property type="match status" value="1"/>
</dbReference>
<sequence length="509" mass="54623">MANGAAGLNTELQNQKGILKWIETVGNKLPHPFMLFIILCGVLMVVSAILSAMNLSVIHPGKGEAVAVKNLLSVEGIHWILTSMLKNFVEFPALGLVLAMTLGIGLAEKVGLLTTVLRKMMSHVPTAIVSYAVVFVGVLGNLASDAAMVIIPPLGGLVFLAMGRHPIAGFAAGMAGVSSGFTANLFIAGTDALLSGISTSVAQTIDANAHVTPVDNWFFMSSSVFILAFIGGWITDKVIEPRLGTFKGDTSVQFDELTPQENKALRVTGLVALLFIAVLAVLVVPEGALLRDPKTGDFLTSPFLKGIIPIILLFFVTISFVYGKVMGLIKTSKDMPHYMSEAIKDMSGFIVLAFTAAQFIAFFNWSNIGILMAVNGAEFMKSIGLTGLPIVIGFTLFTGICSLFITSGSALWAILAPVFMPMLMLLDYSPAFIQVAYRIADSATNTISPVNPYLPLILAFYQKYNKNAGMGTIFATMTPYALVFLVIWIIQMAIWYFLDLPVGPGVYPR</sequence>
<feature type="transmembrane region" description="Helical" evidence="1">
    <location>
        <begin position="33"/>
        <end position="53"/>
    </location>
</feature>
<dbReference type="PANTHER" id="PTHR30282">
    <property type="entry name" value="P-AMINOBENZOYL GLUTAMATE TRANSPORTER"/>
    <property type="match status" value="1"/>
</dbReference>
<feature type="transmembrane region" description="Helical" evidence="1">
    <location>
        <begin position="385"/>
        <end position="405"/>
    </location>
</feature>
<evidence type="ECO:0000256" key="1">
    <source>
        <dbReference type="SAM" id="Phobius"/>
    </source>
</evidence>
<proteinExistence type="predicted"/>
<gene>
    <name evidence="2" type="ORF">SAMN05518846_105153</name>
</gene>
<dbReference type="Pfam" id="PF03806">
    <property type="entry name" value="ABG_transport"/>
    <property type="match status" value="1"/>
</dbReference>
<dbReference type="Proteomes" id="UP000198915">
    <property type="component" value="Unassembled WGS sequence"/>
</dbReference>
<feature type="transmembrane region" description="Helical" evidence="1">
    <location>
        <begin position="443"/>
        <end position="461"/>
    </location>
</feature>
<dbReference type="AlphaFoldDB" id="A0A1I3TWP1"/>
<keyword evidence="1" id="KW-0472">Membrane</keyword>
<keyword evidence="3" id="KW-1185">Reference proteome</keyword>
<reference evidence="3" key="1">
    <citation type="submission" date="2016-10" db="EMBL/GenBank/DDBJ databases">
        <authorList>
            <person name="Varghese N."/>
            <person name="Submissions S."/>
        </authorList>
    </citation>
    <scope>NUCLEOTIDE SEQUENCE [LARGE SCALE GENOMIC DNA]</scope>
    <source>
        <strain evidence="3">OK042</strain>
    </source>
</reference>
<keyword evidence="1" id="KW-0812">Transmembrane</keyword>
<dbReference type="GO" id="GO:0015558">
    <property type="term" value="F:secondary active p-aminobenzoyl-glutamate transmembrane transporter activity"/>
    <property type="evidence" value="ECO:0007669"/>
    <property type="project" value="InterPro"/>
</dbReference>